<dbReference type="Proteomes" id="UP000056109">
    <property type="component" value="Chromosome I"/>
</dbReference>
<reference evidence="4" key="1">
    <citation type="submission" date="2014-09" db="EMBL/GenBank/DDBJ databases">
        <authorList>
            <person name="Illeghems K.G."/>
        </authorList>
    </citation>
    <scope>NUCLEOTIDE SEQUENCE [LARGE SCALE GENOMIC DNA]</scope>
    <source>
        <strain evidence="4">108B</strain>
    </source>
</reference>
<evidence type="ECO:0000256" key="2">
    <source>
        <dbReference type="SAM" id="SignalP"/>
    </source>
</evidence>
<gene>
    <name evidence="3" type="ORF">ASN_3163</name>
</gene>
<feature type="region of interest" description="Disordered" evidence="1">
    <location>
        <begin position="32"/>
        <end position="58"/>
    </location>
</feature>
<name>A0A0U5EZD7_9PROT</name>
<keyword evidence="4" id="KW-1185">Reference proteome</keyword>
<feature type="compositionally biased region" description="Polar residues" evidence="1">
    <location>
        <begin position="103"/>
        <end position="118"/>
    </location>
</feature>
<proteinExistence type="predicted"/>
<dbReference type="EMBL" id="LN606600">
    <property type="protein sequence ID" value="CEF42406.1"/>
    <property type="molecule type" value="Genomic_DNA"/>
</dbReference>
<feature type="chain" id="PRO_5006856453" evidence="2">
    <location>
        <begin position="28"/>
        <end position="118"/>
    </location>
</feature>
<keyword evidence="2" id="KW-0732">Signal</keyword>
<evidence type="ECO:0000313" key="3">
    <source>
        <dbReference type="EMBL" id="CEF42406.1"/>
    </source>
</evidence>
<sequence>MSMKRMRGVLSCLALIAPLLCQSGAYADGVTRKTQTSFDARTAPSTSATQKSEPRTRYVDGAGDMLIDRLNESQLDQNYNGPVYYPGQPIPPFRAINTDHLSRSGQETTKNTPSSHVM</sequence>
<feature type="region of interest" description="Disordered" evidence="1">
    <location>
        <begin position="77"/>
        <end position="118"/>
    </location>
</feature>
<protein>
    <submittedName>
        <fullName evidence="3">Uncharacterized protein</fullName>
    </submittedName>
</protein>
<dbReference type="AlphaFoldDB" id="A0A0U5EZD7"/>
<feature type="compositionally biased region" description="Polar residues" evidence="1">
    <location>
        <begin position="32"/>
        <end position="51"/>
    </location>
</feature>
<feature type="signal peptide" evidence="2">
    <location>
        <begin position="1"/>
        <end position="27"/>
    </location>
</feature>
<accession>A0A0U5EZD7</accession>
<dbReference type="PATRIC" id="fig|446692.3.peg.3339"/>
<dbReference type="KEGG" id="asz:ASN_3163"/>
<organism evidence="3 4">
    <name type="scientific">Acetobacter senegalensis</name>
    <dbReference type="NCBI Taxonomy" id="446692"/>
    <lineage>
        <taxon>Bacteria</taxon>
        <taxon>Pseudomonadati</taxon>
        <taxon>Pseudomonadota</taxon>
        <taxon>Alphaproteobacteria</taxon>
        <taxon>Acetobacterales</taxon>
        <taxon>Acetobacteraceae</taxon>
        <taxon>Acetobacter</taxon>
    </lineage>
</organism>
<evidence type="ECO:0000256" key="1">
    <source>
        <dbReference type="SAM" id="MobiDB-lite"/>
    </source>
</evidence>
<evidence type="ECO:0000313" key="4">
    <source>
        <dbReference type="Proteomes" id="UP000056109"/>
    </source>
</evidence>